<dbReference type="PANTHER" id="PTHR43840:SF15">
    <property type="entry name" value="MITOCHONDRIAL METAL TRANSPORTER 1-RELATED"/>
    <property type="match status" value="1"/>
</dbReference>
<feature type="transmembrane region" description="Helical" evidence="7">
    <location>
        <begin position="97"/>
        <end position="114"/>
    </location>
</feature>
<dbReference type="InterPro" id="IPR050291">
    <property type="entry name" value="CDF_Transporter"/>
</dbReference>
<dbReference type="NCBIfam" id="TIGR01297">
    <property type="entry name" value="CDF"/>
    <property type="match status" value="1"/>
</dbReference>
<evidence type="ECO:0000256" key="2">
    <source>
        <dbReference type="ARBA" id="ARBA00008114"/>
    </source>
</evidence>
<evidence type="ECO:0000259" key="9">
    <source>
        <dbReference type="Pfam" id="PF16916"/>
    </source>
</evidence>
<evidence type="ECO:0000256" key="5">
    <source>
        <dbReference type="ARBA" id="ARBA00022989"/>
    </source>
</evidence>
<dbReference type="SUPFAM" id="SSF161111">
    <property type="entry name" value="Cation efflux protein transmembrane domain-like"/>
    <property type="match status" value="1"/>
</dbReference>
<dbReference type="InterPro" id="IPR058533">
    <property type="entry name" value="Cation_efflux_TM"/>
</dbReference>
<dbReference type="AlphaFoldDB" id="A0A0R2BUS7"/>
<dbReference type="InterPro" id="IPR027469">
    <property type="entry name" value="Cation_efflux_TMD_sf"/>
</dbReference>
<evidence type="ECO:0000256" key="3">
    <source>
        <dbReference type="ARBA" id="ARBA00022448"/>
    </source>
</evidence>
<feature type="transmembrane region" description="Helical" evidence="7">
    <location>
        <begin position="134"/>
        <end position="154"/>
    </location>
</feature>
<feature type="transmembrane region" description="Helical" evidence="7">
    <location>
        <begin position="198"/>
        <end position="218"/>
    </location>
</feature>
<comment type="caution">
    <text evidence="10">The sequence shown here is derived from an EMBL/GenBank/DDBJ whole genome shotgun (WGS) entry which is preliminary data.</text>
</comment>
<evidence type="ECO:0000313" key="10">
    <source>
        <dbReference type="EMBL" id="KRM80027.1"/>
    </source>
</evidence>
<accession>A0A0R2BUS7</accession>
<gene>
    <name evidence="10" type="ORF">FC84_GL000730</name>
</gene>
<keyword evidence="3" id="KW-0813">Transport</keyword>
<feature type="domain" description="Cation efflux protein cytoplasmic" evidence="9">
    <location>
        <begin position="227"/>
        <end position="302"/>
    </location>
</feature>
<dbReference type="InterPro" id="IPR002524">
    <property type="entry name" value="Cation_efflux"/>
</dbReference>
<keyword evidence="4 7" id="KW-0812">Transmembrane</keyword>
<dbReference type="GO" id="GO:0008324">
    <property type="term" value="F:monoatomic cation transmembrane transporter activity"/>
    <property type="evidence" value="ECO:0007669"/>
    <property type="project" value="InterPro"/>
</dbReference>
<feature type="domain" description="Cation efflux protein transmembrane" evidence="8">
    <location>
        <begin position="32"/>
        <end position="222"/>
    </location>
</feature>
<keyword evidence="5 7" id="KW-1133">Transmembrane helix</keyword>
<dbReference type="Pfam" id="PF16916">
    <property type="entry name" value="ZT_dimer"/>
    <property type="match status" value="1"/>
</dbReference>
<evidence type="ECO:0000259" key="8">
    <source>
        <dbReference type="Pfam" id="PF01545"/>
    </source>
</evidence>
<organism evidence="10 11">
    <name type="scientific">Lapidilactobacillus dextrinicus DSM 20335</name>
    <dbReference type="NCBI Taxonomy" id="1423738"/>
    <lineage>
        <taxon>Bacteria</taxon>
        <taxon>Bacillati</taxon>
        <taxon>Bacillota</taxon>
        <taxon>Bacilli</taxon>
        <taxon>Lactobacillales</taxon>
        <taxon>Lactobacillaceae</taxon>
        <taxon>Lapidilactobacillus</taxon>
    </lineage>
</organism>
<dbReference type="Proteomes" id="UP000051813">
    <property type="component" value="Unassembled WGS sequence"/>
</dbReference>
<evidence type="ECO:0000256" key="7">
    <source>
        <dbReference type="SAM" id="Phobius"/>
    </source>
</evidence>
<dbReference type="OrthoDB" id="9806522at2"/>
<sequence length="395" mass="44307">MYLFLKYFKKRIAQQTPIEQRVSYGILSGSVGLGSNLILFILKIMIGLFSGSISIITDAINNLSDMLSSGLTVIGFKMAGKKPDHEHPYGHERSESISGLLISIVIMFVGLQFVKSSLDKIISPSALRLNTTVYVILVISIILKLAQVYFYRLIGKTIDSPTLIATAKDSLNDVFTTIAVLLSAIIQASTGWHLDGWVGLGVAIYILFSAASLIRTFINDLLGHQPGHELVEKMDDLLQTYDDILGFHDLLIHQYGPNMIFASVHVEFDSNWTLNQAHHVTDKIEHDFWHQAQIHLVCHIDPIDINNQKYAKIYEAVQAVIKHYELGLTTHDFHVEELVNGDKLIQFDVVVPEHITTNDDELLVSINHDLRKILGQVTAEITFDHNYIGDDHSLI</sequence>
<comment type="similarity">
    <text evidence="2">Belongs to the cation diffusion facilitator (CDF) transporter (TC 2.A.4) family.</text>
</comment>
<dbReference type="GO" id="GO:0016020">
    <property type="term" value="C:membrane"/>
    <property type="evidence" value="ECO:0007669"/>
    <property type="project" value="UniProtKB-SubCell"/>
</dbReference>
<dbReference type="InterPro" id="IPR027470">
    <property type="entry name" value="Cation_efflux_CTD"/>
</dbReference>
<dbReference type="SUPFAM" id="SSF160240">
    <property type="entry name" value="Cation efflux protein cytoplasmic domain-like"/>
    <property type="match status" value="1"/>
</dbReference>
<keyword evidence="6 7" id="KW-0472">Membrane</keyword>
<protein>
    <submittedName>
        <fullName evidence="10">Cation diffusion facilitator family transporter</fullName>
    </submittedName>
</protein>
<dbReference type="EMBL" id="AYYK01000001">
    <property type="protein sequence ID" value="KRM80027.1"/>
    <property type="molecule type" value="Genomic_DNA"/>
</dbReference>
<dbReference type="FunFam" id="1.20.1510.10:FF:000006">
    <property type="entry name" value="Divalent cation efflux transporter"/>
    <property type="match status" value="1"/>
</dbReference>
<dbReference type="PATRIC" id="fig|1423738.3.peg.739"/>
<dbReference type="Pfam" id="PF01545">
    <property type="entry name" value="Cation_efflux"/>
    <property type="match status" value="1"/>
</dbReference>
<reference evidence="10 11" key="1">
    <citation type="journal article" date="2015" name="Genome Announc.">
        <title>Expanding the biotechnology potential of lactobacilli through comparative genomics of 213 strains and associated genera.</title>
        <authorList>
            <person name="Sun Z."/>
            <person name="Harris H.M."/>
            <person name="McCann A."/>
            <person name="Guo C."/>
            <person name="Argimon S."/>
            <person name="Zhang W."/>
            <person name="Yang X."/>
            <person name="Jeffery I.B."/>
            <person name="Cooney J.C."/>
            <person name="Kagawa T.F."/>
            <person name="Liu W."/>
            <person name="Song Y."/>
            <person name="Salvetti E."/>
            <person name="Wrobel A."/>
            <person name="Rasinkangas P."/>
            <person name="Parkhill J."/>
            <person name="Rea M.C."/>
            <person name="O'Sullivan O."/>
            <person name="Ritari J."/>
            <person name="Douillard F.P."/>
            <person name="Paul Ross R."/>
            <person name="Yang R."/>
            <person name="Briner A.E."/>
            <person name="Felis G.E."/>
            <person name="de Vos W.M."/>
            <person name="Barrangou R."/>
            <person name="Klaenhammer T.R."/>
            <person name="Caufield P.W."/>
            <person name="Cui Y."/>
            <person name="Zhang H."/>
            <person name="O'Toole P.W."/>
        </authorList>
    </citation>
    <scope>NUCLEOTIDE SEQUENCE [LARGE SCALE GENOMIC DNA]</scope>
    <source>
        <strain evidence="10 11">DSM 20335</strain>
    </source>
</reference>
<evidence type="ECO:0000256" key="4">
    <source>
        <dbReference type="ARBA" id="ARBA00022692"/>
    </source>
</evidence>
<comment type="subcellular location">
    <subcellularLocation>
        <location evidence="1">Membrane</location>
        <topology evidence="1">Multi-pass membrane protein</topology>
    </subcellularLocation>
</comment>
<name>A0A0R2BUS7_9LACO</name>
<evidence type="ECO:0000313" key="11">
    <source>
        <dbReference type="Proteomes" id="UP000051813"/>
    </source>
</evidence>
<proteinExistence type="inferred from homology"/>
<dbReference type="InterPro" id="IPR036837">
    <property type="entry name" value="Cation_efflux_CTD_sf"/>
</dbReference>
<dbReference type="Gene3D" id="3.30.70.1350">
    <property type="entry name" value="Cation efflux protein, cytoplasmic domain"/>
    <property type="match status" value="1"/>
</dbReference>
<evidence type="ECO:0000256" key="6">
    <source>
        <dbReference type="ARBA" id="ARBA00023136"/>
    </source>
</evidence>
<keyword evidence="11" id="KW-1185">Reference proteome</keyword>
<dbReference type="PANTHER" id="PTHR43840">
    <property type="entry name" value="MITOCHONDRIAL METAL TRANSPORTER 1-RELATED"/>
    <property type="match status" value="1"/>
</dbReference>
<dbReference type="STRING" id="1423738.FC84_GL000730"/>
<dbReference type="Gene3D" id="1.20.1510.10">
    <property type="entry name" value="Cation efflux protein transmembrane domain"/>
    <property type="match status" value="1"/>
</dbReference>
<evidence type="ECO:0000256" key="1">
    <source>
        <dbReference type="ARBA" id="ARBA00004141"/>
    </source>
</evidence>
<dbReference type="RefSeq" id="WP_057754211.1">
    <property type="nucleotide sequence ID" value="NZ_AYYK01000001.1"/>
</dbReference>